<dbReference type="KEGG" id="mdx:BTO20_13140"/>
<protein>
    <submittedName>
        <fullName evidence="1">Uncharacterized protein</fullName>
    </submittedName>
</protein>
<sequence>MSETEPFGNLHGGESSWGRVLAESSLLDLIATQVRGWTPLSAAEAGWLTDTPVPDGWRTLAVAEGVATPLRVVGTTVEGHPGWAGLQALSAFRFTGMPEPELLIAGADKGLREWNAEGIRVDPMVMPKLSGVCGVRTDGFIALNNQALWVRYSTYVRGSSEPDQGVLVEQIVAAGAGPRMRLGAEIGALSEAVKSAFLAHIGATEDDVAAAVADHAEQMRREAEAGPVLSGEQRRFLDSALSVWDGIAAGHPPPIEALGYTGRADFEADITRLRHQLGRDKPDLSTLDWSRIQFLAELSWASDMFGAGVEFELVSPFSDTDALAQLRSIQRALIRTVDRALLFPLGRNDYQ</sequence>
<dbReference type="Proteomes" id="UP000195331">
    <property type="component" value="Chromosome"/>
</dbReference>
<organism evidence="1 2">
    <name type="scientific">Mycobacterium dioxanotrophicus</name>
    <dbReference type="NCBI Taxonomy" id="482462"/>
    <lineage>
        <taxon>Bacteria</taxon>
        <taxon>Bacillati</taxon>
        <taxon>Actinomycetota</taxon>
        <taxon>Actinomycetes</taxon>
        <taxon>Mycobacteriales</taxon>
        <taxon>Mycobacteriaceae</taxon>
        <taxon>Mycobacterium</taxon>
    </lineage>
</organism>
<dbReference type="AlphaFoldDB" id="A0A1Y0C2Q9"/>
<dbReference type="OrthoDB" id="3540641at2"/>
<evidence type="ECO:0000313" key="1">
    <source>
        <dbReference type="EMBL" id="ART69404.1"/>
    </source>
</evidence>
<evidence type="ECO:0000313" key="2">
    <source>
        <dbReference type="Proteomes" id="UP000195331"/>
    </source>
</evidence>
<keyword evidence="2" id="KW-1185">Reference proteome</keyword>
<proteinExistence type="predicted"/>
<dbReference type="RefSeq" id="WP_087076499.1">
    <property type="nucleotide sequence ID" value="NZ_CP020809.1"/>
</dbReference>
<accession>A0A1Y0C2Q9</accession>
<name>A0A1Y0C2Q9_9MYCO</name>
<reference evidence="1 2" key="1">
    <citation type="submission" date="2017-04" db="EMBL/GenBank/DDBJ databases">
        <title>Whole Genome Sequence of 1,4-Dioxane Degrading Bacterium Mycobacterium dioxanotrophicus PH-06.</title>
        <authorList>
            <person name="He Y."/>
        </authorList>
    </citation>
    <scope>NUCLEOTIDE SEQUENCE [LARGE SCALE GENOMIC DNA]</scope>
    <source>
        <strain evidence="1 2">PH-06</strain>
    </source>
</reference>
<gene>
    <name evidence="1" type="ORF">BTO20_13140</name>
</gene>
<dbReference type="EMBL" id="CP020809">
    <property type="protein sequence ID" value="ART69404.1"/>
    <property type="molecule type" value="Genomic_DNA"/>
</dbReference>